<sequence length="198" mass="23066">MVEYISAVMSLVQQLADINHNVDDKEVAMMILDGLPSEVDPLIMGIEAIAHTTISTEMIKSRLLQDDYQRRNLENTSKKFWKIEELPDSEYYSKEELSCENHFDSEYYSKEELSCENHFETTFKREQDGRFTVSLPLKENHANLGESLGIAEKRLISMEKKFVRDSSLQGEYRRFMEIATGFTTNRVEIRSEFTIKTL</sequence>
<protein>
    <submittedName>
        <fullName evidence="1">Uncharacterized protein</fullName>
    </submittedName>
</protein>
<accession>A0AAW1LAM9</accession>
<dbReference type="AlphaFoldDB" id="A0AAW1LAM9"/>
<gene>
    <name evidence="1" type="ORF">QE152_g14060</name>
</gene>
<comment type="caution">
    <text evidence="1">The sequence shown here is derived from an EMBL/GenBank/DDBJ whole genome shotgun (WGS) entry which is preliminary data.</text>
</comment>
<evidence type="ECO:0000313" key="1">
    <source>
        <dbReference type="EMBL" id="KAK9730982.1"/>
    </source>
</evidence>
<proteinExistence type="predicted"/>
<organism evidence="1 2">
    <name type="scientific">Popillia japonica</name>
    <name type="common">Japanese beetle</name>
    <dbReference type="NCBI Taxonomy" id="7064"/>
    <lineage>
        <taxon>Eukaryota</taxon>
        <taxon>Metazoa</taxon>
        <taxon>Ecdysozoa</taxon>
        <taxon>Arthropoda</taxon>
        <taxon>Hexapoda</taxon>
        <taxon>Insecta</taxon>
        <taxon>Pterygota</taxon>
        <taxon>Neoptera</taxon>
        <taxon>Endopterygota</taxon>
        <taxon>Coleoptera</taxon>
        <taxon>Polyphaga</taxon>
        <taxon>Scarabaeiformia</taxon>
        <taxon>Scarabaeidae</taxon>
        <taxon>Rutelinae</taxon>
        <taxon>Popillia</taxon>
    </lineage>
</organism>
<reference evidence="1 2" key="1">
    <citation type="journal article" date="2024" name="BMC Genomics">
        <title>De novo assembly and annotation of Popillia japonica's genome with initial clues to its potential as an invasive pest.</title>
        <authorList>
            <person name="Cucini C."/>
            <person name="Boschi S."/>
            <person name="Funari R."/>
            <person name="Cardaioli E."/>
            <person name="Iannotti N."/>
            <person name="Marturano G."/>
            <person name="Paoli F."/>
            <person name="Bruttini M."/>
            <person name="Carapelli A."/>
            <person name="Frati F."/>
            <person name="Nardi F."/>
        </authorList>
    </citation>
    <scope>NUCLEOTIDE SEQUENCE [LARGE SCALE GENOMIC DNA]</scope>
    <source>
        <strain evidence="1">DMR45628</strain>
    </source>
</reference>
<dbReference type="EMBL" id="JASPKY010000139">
    <property type="protein sequence ID" value="KAK9730982.1"/>
    <property type="molecule type" value="Genomic_DNA"/>
</dbReference>
<name>A0AAW1LAM9_POPJA</name>
<keyword evidence="2" id="KW-1185">Reference proteome</keyword>
<dbReference type="Proteomes" id="UP001458880">
    <property type="component" value="Unassembled WGS sequence"/>
</dbReference>
<dbReference type="Pfam" id="PF14223">
    <property type="entry name" value="Retrotran_gag_2"/>
    <property type="match status" value="1"/>
</dbReference>
<evidence type="ECO:0000313" key="2">
    <source>
        <dbReference type="Proteomes" id="UP001458880"/>
    </source>
</evidence>